<reference evidence="1 2" key="1">
    <citation type="submission" date="2016-07" db="EMBL/GenBank/DDBJ databases">
        <title>Pervasive Adenine N6-methylation of Active Genes in Fungi.</title>
        <authorList>
            <consortium name="DOE Joint Genome Institute"/>
            <person name="Mondo S.J."/>
            <person name="Dannebaum R.O."/>
            <person name="Kuo R.C."/>
            <person name="Labutti K."/>
            <person name="Haridas S."/>
            <person name="Kuo A."/>
            <person name="Salamov A."/>
            <person name="Ahrendt S.R."/>
            <person name="Lipzen A."/>
            <person name="Sullivan W."/>
            <person name="Andreopoulos W.B."/>
            <person name="Clum A."/>
            <person name="Lindquist E."/>
            <person name="Daum C."/>
            <person name="Ramamoorthy G.K."/>
            <person name="Gryganskyi A."/>
            <person name="Culley D."/>
            <person name="Magnuson J.K."/>
            <person name="James T.Y."/>
            <person name="O'Malley M.A."/>
            <person name="Stajich J.E."/>
            <person name="Spatafora J.W."/>
            <person name="Visel A."/>
            <person name="Grigoriev I.V."/>
        </authorList>
    </citation>
    <scope>NUCLEOTIDE SEQUENCE [LARGE SCALE GENOMIC DNA]</scope>
    <source>
        <strain evidence="1 2">NRRL 3301</strain>
    </source>
</reference>
<organism evidence="1 2">
    <name type="scientific">Hesseltinella vesiculosa</name>
    <dbReference type="NCBI Taxonomy" id="101127"/>
    <lineage>
        <taxon>Eukaryota</taxon>
        <taxon>Fungi</taxon>
        <taxon>Fungi incertae sedis</taxon>
        <taxon>Mucoromycota</taxon>
        <taxon>Mucoromycotina</taxon>
        <taxon>Mucoromycetes</taxon>
        <taxon>Mucorales</taxon>
        <taxon>Cunninghamellaceae</taxon>
        <taxon>Hesseltinella</taxon>
    </lineage>
</organism>
<gene>
    <name evidence="1" type="ORF">DM01DRAFT_1234259</name>
</gene>
<dbReference type="EMBL" id="MCGT01000009">
    <property type="protein sequence ID" value="ORX56740.1"/>
    <property type="molecule type" value="Genomic_DNA"/>
</dbReference>
<protein>
    <submittedName>
        <fullName evidence="1">Uncharacterized protein</fullName>
    </submittedName>
</protein>
<comment type="caution">
    <text evidence="1">The sequence shown here is derived from an EMBL/GenBank/DDBJ whole genome shotgun (WGS) entry which is preliminary data.</text>
</comment>
<dbReference type="AlphaFoldDB" id="A0A1X2GLL0"/>
<keyword evidence="2" id="KW-1185">Reference proteome</keyword>
<proteinExistence type="predicted"/>
<accession>A0A1X2GLL0</accession>
<name>A0A1X2GLL0_9FUNG</name>
<evidence type="ECO:0000313" key="1">
    <source>
        <dbReference type="EMBL" id="ORX56740.1"/>
    </source>
</evidence>
<sequence>MLLQSLYLKRKKKITMTLKAVPFTLVLSTLAFALVNAAPVSSPEQVLRLDIGSLSGNILGGIVGGVIGGVVDGTISGAVDGAVHGESHAVSHVGGALGDLLGKLVQRDDMEGTHGNVVRE</sequence>
<dbReference type="Proteomes" id="UP000242146">
    <property type="component" value="Unassembled WGS sequence"/>
</dbReference>
<evidence type="ECO:0000313" key="2">
    <source>
        <dbReference type="Proteomes" id="UP000242146"/>
    </source>
</evidence>